<evidence type="ECO:0000256" key="12">
    <source>
        <dbReference type="SAM" id="MobiDB-lite"/>
    </source>
</evidence>
<dbReference type="InterPro" id="IPR007207">
    <property type="entry name" value="Not_N"/>
</dbReference>
<dbReference type="Pfam" id="PF04153">
    <property type="entry name" value="NOT2_3_5_C"/>
    <property type="match status" value="1"/>
</dbReference>
<keyword evidence="6" id="KW-0597">Phosphoprotein</keyword>
<feature type="domain" description="CCR4-Not complex component Not N-terminal" evidence="13">
    <location>
        <begin position="3"/>
        <end position="231"/>
    </location>
</feature>
<feature type="compositionally biased region" description="Pro residues" evidence="12">
    <location>
        <begin position="338"/>
        <end position="350"/>
    </location>
</feature>
<dbReference type="Gene3D" id="2.30.30.1020">
    <property type="entry name" value="CCR4-NOT complex subunit 2/3/5, C-terminal domain"/>
    <property type="match status" value="1"/>
</dbReference>
<feature type="compositionally biased region" description="Low complexity" evidence="12">
    <location>
        <begin position="287"/>
        <end position="304"/>
    </location>
</feature>
<evidence type="ECO:0000256" key="10">
    <source>
        <dbReference type="PIRNR" id="PIRNR005290"/>
    </source>
</evidence>
<evidence type="ECO:0000259" key="13">
    <source>
        <dbReference type="Pfam" id="PF04065"/>
    </source>
</evidence>
<keyword evidence="9 10" id="KW-0539">Nucleus</keyword>
<dbReference type="Proteomes" id="UP000095023">
    <property type="component" value="Unassembled WGS sequence"/>
</dbReference>
<evidence type="ECO:0000256" key="6">
    <source>
        <dbReference type="ARBA" id="ARBA00022553"/>
    </source>
</evidence>
<evidence type="ECO:0000256" key="8">
    <source>
        <dbReference type="ARBA" id="ARBA00023163"/>
    </source>
</evidence>
<keyword evidence="10" id="KW-0010">Activator</keyword>
<dbReference type="InterPro" id="IPR038635">
    <property type="entry name" value="CCR4-NOT_su2/3/5_C_sf"/>
</dbReference>
<dbReference type="GO" id="GO:0000289">
    <property type="term" value="P:nuclear-transcribed mRNA poly(A) tail shortening"/>
    <property type="evidence" value="ECO:0007669"/>
    <property type="project" value="EnsemblFungi"/>
</dbReference>
<feature type="coiled-coil region" evidence="11">
    <location>
        <begin position="124"/>
        <end position="151"/>
    </location>
</feature>
<keyword evidence="11" id="KW-0175">Coiled coil</keyword>
<dbReference type="FunFam" id="2.30.30.1020:FF:000006">
    <property type="entry name" value="CCR4-NOT transcription complex, subunit 3"/>
    <property type="match status" value="1"/>
</dbReference>
<dbReference type="EMBL" id="KV453842">
    <property type="protein sequence ID" value="ODV90260.1"/>
    <property type="molecule type" value="Genomic_DNA"/>
</dbReference>
<protein>
    <recommendedName>
        <fullName evidence="10">General negative regulator of transcription subunit</fullName>
    </recommendedName>
</protein>
<comment type="function">
    <text evidence="10">Acts as component of the CCR4-NOT core complex, which in the nucleus seems to be a general transcription factor, and in the cytoplasm the major mRNA deadenylase involved in mRNA turnover. The NOT protein subcomplex negatively regulates the basal and activated transcription of many genes. Preferentially affects TC-type TATA element-dependent transcription. Could directly or indirectly inhibit component(s) of the general transcription machinery.</text>
</comment>
<evidence type="ECO:0000256" key="4">
    <source>
        <dbReference type="ARBA" id="ARBA00022490"/>
    </source>
</evidence>
<keyword evidence="5 10" id="KW-0678">Repressor</keyword>
<evidence type="ECO:0000256" key="11">
    <source>
        <dbReference type="SAM" id="Coils"/>
    </source>
</evidence>
<organism evidence="15 16">
    <name type="scientific">Tortispora caseinolytica NRRL Y-17796</name>
    <dbReference type="NCBI Taxonomy" id="767744"/>
    <lineage>
        <taxon>Eukaryota</taxon>
        <taxon>Fungi</taxon>
        <taxon>Dikarya</taxon>
        <taxon>Ascomycota</taxon>
        <taxon>Saccharomycotina</taxon>
        <taxon>Trigonopsidomycetes</taxon>
        <taxon>Trigonopsidales</taxon>
        <taxon>Trigonopsidaceae</taxon>
        <taxon>Tortispora</taxon>
    </lineage>
</organism>
<keyword evidence="8 10" id="KW-0804">Transcription</keyword>
<feature type="compositionally biased region" description="Low complexity" evidence="12">
    <location>
        <begin position="406"/>
        <end position="425"/>
    </location>
</feature>
<evidence type="ECO:0000256" key="3">
    <source>
        <dbReference type="ARBA" id="ARBA00007682"/>
    </source>
</evidence>
<evidence type="ECO:0000313" key="16">
    <source>
        <dbReference type="Proteomes" id="UP000095023"/>
    </source>
</evidence>
<dbReference type="PANTHER" id="PTHR23326">
    <property type="entry name" value="CCR4 NOT-RELATED"/>
    <property type="match status" value="1"/>
</dbReference>
<evidence type="ECO:0000256" key="2">
    <source>
        <dbReference type="ARBA" id="ARBA00004496"/>
    </source>
</evidence>
<feature type="domain" description="NOT2/NOT3/NOT5 C-terminal" evidence="14">
    <location>
        <begin position="535"/>
        <end position="662"/>
    </location>
</feature>
<feature type="compositionally biased region" description="Low complexity" evidence="12">
    <location>
        <begin position="351"/>
        <end position="362"/>
    </location>
</feature>
<comment type="subcellular location">
    <subcellularLocation>
        <location evidence="2 10">Cytoplasm</location>
    </subcellularLocation>
    <subcellularLocation>
        <location evidence="1 10">Nucleus</location>
    </subcellularLocation>
</comment>
<dbReference type="GO" id="GO:0006355">
    <property type="term" value="P:regulation of DNA-templated transcription"/>
    <property type="evidence" value="ECO:0007669"/>
    <property type="project" value="InterPro"/>
</dbReference>
<feature type="compositionally biased region" description="Low complexity" evidence="12">
    <location>
        <begin position="379"/>
        <end position="396"/>
    </location>
</feature>
<dbReference type="Pfam" id="PF04065">
    <property type="entry name" value="Not3"/>
    <property type="match status" value="1"/>
</dbReference>
<sequence>MSARKLQQEIDRVFKRVAEGVAIFDGLYDKVQSCTNPSQKDKLEQDLKREIKKLQRLRDQIKTWQGSNDVKDKKSLADNRKLIETEMERFKAVEREMKTKAYSREGLTASAKADPRDQEKAEMNNWITNIIEDLESQIEQFESEQESIQSTMKKGRKDTAKMERIAELDHFIERHKWHIKKLETVMRMLESDALDISQIQDIQEDITYYVESNQELEFAEDEEIYDELNLEDDEDGLGYTVAERRDDPDKADSLNAIASTTSLSAASAPVSSSSSAPAASNTATTAASAVPSSSSTTSHNTTAVPAVNPKKAEPTPSRGPSGPLSAVAAASPTISKPQPQPHLPHPPQPPSAASAFIAGGSSKPTVPAANPVGETLKYASAAAAAAAAANTSASSSGLVPLPPPASKATSSSGSSGNANKAPGGSMSNGTTPLTAAAVAASSAGLFAGKDSSHVQGESAIERAEANDSNKSSATDSTVGTRTPDLTRADTLSSVDDSFAHLPPGLQDLISSLDSAKKRAENPPPISSISDLLESSLVNCPDSKDAEKPKHYRPQNPYPMASYYPQVPLAVFDDPALYSKLDFETLFYIFYYRQGTYQQYLAAKELKRQNWRYHKGFLTWFQRHDEPDIITDDYEQGTYRYFDFEGMWLQRRKANFQFEYKYLEDSV</sequence>
<feature type="coiled-coil region" evidence="11">
    <location>
        <begin position="40"/>
        <end position="67"/>
    </location>
</feature>
<evidence type="ECO:0000313" key="15">
    <source>
        <dbReference type="EMBL" id="ODV90260.1"/>
    </source>
</evidence>
<dbReference type="InterPro" id="IPR012270">
    <property type="entry name" value="CCR4-NOT_su3/5"/>
</dbReference>
<keyword evidence="4 10" id="KW-0963">Cytoplasm</keyword>
<dbReference type="AlphaFoldDB" id="A0A1E4TER9"/>
<name>A0A1E4TER9_9ASCO</name>
<dbReference type="GO" id="GO:0005634">
    <property type="term" value="C:nucleus"/>
    <property type="evidence" value="ECO:0007669"/>
    <property type="project" value="UniProtKB-SubCell"/>
</dbReference>
<dbReference type="InterPro" id="IPR040168">
    <property type="entry name" value="Not2/3/5"/>
</dbReference>
<feature type="compositionally biased region" description="Polar residues" evidence="12">
    <location>
        <begin position="468"/>
        <end position="480"/>
    </location>
</feature>
<dbReference type="InterPro" id="IPR007282">
    <property type="entry name" value="NOT2/3/5_C"/>
</dbReference>
<comment type="similarity">
    <text evidence="3 10">Belongs to the CNOT2/3/5 family.</text>
</comment>
<proteinExistence type="inferred from homology"/>
<evidence type="ECO:0000256" key="9">
    <source>
        <dbReference type="ARBA" id="ARBA00023242"/>
    </source>
</evidence>
<dbReference type="GO" id="GO:0000932">
    <property type="term" value="C:P-body"/>
    <property type="evidence" value="ECO:0007669"/>
    <property type="project" value="UniProtKB-UniRule"/>
</dbReference>
<evidence type="ECO:0000256" key="7">
    <source>
        <dbReference type="ARBA" id="ARBA00023015"/>
    </source>
</evidence>
<evidence type="ECO:0000256" key="1">
    <source>
        <dbReference type="ARBA" id="ARBA00004123"/>
    </source>
</evidence>
<reference evidence="16" key="1">
    <citation type="submission" date="2016-02" db="EMBL/GenBank/DDBJ databases">
        <title>Comparative genomics of biotechnologically important yeasts.</title>
        <authorList>
            <consortium name="DOE Joint Genome Institute"/>
            <person name="Riley R."/>
            <person name="Haridas S."/>
            <person name="Wolfe K.H."/>
            <person name="Lopes M.R."/>
            <person name="Hittinger C.T."/>
            <person name="Goker M."/>
            <person name="Salamov A."/>
            <person name="Wisecaver J."/>
            <person name="Long T.M."/>
            <person name="Aerts A.L."/>
            <person name="Barry K."/>
            <person name="Choi C."/>
            <person name="Clum A."/>
            <person name="Coughlan A.Y."/>
            <person name="Deshpande S."/>
            <person name="Douglass A.P."/>
            <person name="Hanson S.J."/>
            <person name="Klenk H.-P."/>
            <person name="Labutti K."/>
            <person name="Lapidus A."/>
            <person name="Lindquist E."/>
            <person name="Lipzen A."/>
            <person name="Meier-Kolthoff J.P."/>
            <person name="Ohm R.A."/>
            <person name="Otillar R.P."/>
            <person name="Pangilinan J."/>
            <person name="Peng Y."/>
            <person name="Rokas A."/>
            <person name="Rosa C.A."/>
            <person name="Scheuner C."/>
            <person name="Sibirny A.A."/>
            <person name="Slot J.C."/>
            <person name="Stielow J.B."/>
            <person name="Sun H."/>
            <person name="Kurtzman C.P."/>
            <person name="Blackwell M."/>
            <person name="Jeffries T.W."/>
            <person name="Grigoriev I.V."/>
        </authorList>
    </citation>
    <scope>NUCLEOTIDE SEQUENCE [LARGE SCALE GENOMIC DNA]</scope>
    <source>
        <strain evidence="16">NRRL Y-17796</strain>
    </source>
</reference>
<dbReference type="GO" id="GO:0030015">
    <property type="term" value="C:CCR4-NOT core complex"/>
    <property type="evidence" value="ECO:0007669"/>
    <property type="project" value="UniProtKB-UniRule"/>
</dbReference>
<keyword evidence="7 10" id="KW-0805">Transcription regulation</keyword>
<dbReference type="OrthoDB" id="293823at2759"/>
<dbReference type="PIRSF" id="PIRSF005290">
    <property type="entry name" value="NOT_su_3_5"/>
    <property type="match status" value="1"/>
</dbReference>
<accession>A0A1E4TER9</accession>
<evidence type="ECO:0000259" key="14">
    <source>
        <dbReference type="Pfam" id="PF04153"/>
    </source>
</evidence>
<feature type="region of interest" description="Disordered" evidence="12">
    <location>
        <begin position="448"/>
        <end position="488"/>
    </location>
</feature>
<gene>
    <name evidence="15" type="ORF">CANCADRAFT_1991</name>
</gene>
<feature type="region of interest" description="Disordered" evidence="12">
    <location>
        <begin position="287"/>
        <end position="431"/>
    </location>
</feature>
<evidence type="ECO:0000256" key="5">
    <source>
        <dbReference type="ARBA" id="ARBA00022491"/>
    </source>
</evidence>
<keyword evidence="16" id="KW-1185">Reference proteome</keyword>